<protein>
    <submittedName>
        <fullName evidence="1">Uncharacterized protein</fullName>
    </submittedName>
</protein>
<dbReference type="AlphaFoldDB" id="A0A5B7G8S9"/>
<evidence type="ECO:0000313" key="2">
    <source>
        <dbReference type="Proteomes" id="UP000324222"/>
    </source>
</evidence>
<gene>
    <name evidence="1" type="ORF">E2C01_047830</name>
</gene>
<dbReference type="Proteomes" id="UP000324222">
    <property type="component" value="Unassembled WGS sequence"/>
</dbReference>
<organism evidence="1 2">
    <name type="scientific">Portunus trituberculatus</name>
    <name type="common">Swimming crab</name>
    <name type="synonym">Neptunus trituberculatus</name>
    <dbReference type="NCBI Taxonomy" id="210409"/>
    <lineage>
        <taxon>Eukaryota</taxon>
        <taxon>Metazoa</taxon>
        <taxon>Ecdysozoa</taxon>
        <taxon>Arthropoda</taxon>
        <taxon>Crustacea</taxon>
        <taxon>Multicrustacea</taxon>
        <taxon>Malacostraca</taxon>
        <taxon>Eumalacostraca</taxon>
        <taxon>Eucarida</taxon>
        <taxon>Decapoda</taxon>
        <taxon>Pleocyemata</taxon>
        <taxon>Brachyura</taxon>
        <taxon>Eubrachyura</taxon>
        <taxon>Portunoidea</taxon>
        <taxon>Portunidae</taxon>
        <taxon>Portuninae</taxon>
        <taxon>Portunus</taxon>
    </lineage>
</organism>
<keyword evidence="2" id="KW-1185">Reference proteome</keyword>
<comment type="caution">
    <text evidence="1">The sequence shown here is derived from an EMBL/GenBank/DDBJ whole genome shotgun (WGS) entry which is preliminary data.</text>
</comment>
<sequence length="118" mass="13194">MVDLRGIQNVSDMRIRDVSGFTSGLTLVQLTSCRVVIHVFLSLFHANIGHSAKLCSKYDLLSGQRESVRFLCKKVTSWEEAPLLVNLLTSLAPCPFPLRAVRRSTFYSMGLGYNKGRC</sequence>
<evidence type="ECO:0000313" key="1">
    <source>
        <dbReference type="EMBL" id="MPC53927.1"/>
    </source>
</evidence>
<reference evidence="1 2" key="1">
    <citation type="submission" date="2019-05" db="EMBL/GenBank/DDBJ databases">
        <title>Another draft genome of Portunus trituberculatus and its Hox gene families provides insights of decapod evolution.</title>
        <authorList>
            <person name="Jeong J.-H."/>
            <person name="Song I."/>
            <person name="Kim S."/>
            <person name="Choi T."/>
            <person name="Kim D."/>
            <person name="Ryu S."/>
            <person name="Kim W."/>
        </authorList>
    </citation>
    <scope>NUCLEOTIDE SEQUENCE [LARGE SCALE GENOMIC DNA]</scope>
    <source>
        <tissue evidence="1">Muscle</tissue>
    </source>
</reference>
<accession>A0A5B7G8S9</accession>
<dbReference type="EMBL" id="VSRR010011982">
    <property type="protein sequence ID" value="MPC53927.1"/>
    <property type="molecule type" value="Genomic_DNA"/>
</dbReference>
<proteinExistence type="predicted"/>
<name>A0A5B7G8S9_PORTR</name>